<dbReference type="EMBL" id="QVFV01000001">
    <property type="protein sequence ID" value="RZM81911.1"/>
    <property type="molecule type" value="Genomic_DNA"/>
</dbReference>
<dbReference type="InterPro" id="IPR029058">
    <property type="entry name" value="AB_hydrolase_fold"/>
</dbReference>
<dbReference type="InterPro" id="IPR011659">
    <property type="entry name" value="WD40"/>
</dbReference>
<organism evidence="5 6">
    <name type="scientific">Leptolyngbya iicbica LK</name>
    <dbReference type="NCBI Taxonomy" id="2294035"/>
    <lineage>
        <taxon>Bacteria</taxon>
        <taxon>Bacillati</taxon>
        <taxon>Cyanobacteriota</taxon>
        <taxon>Cyanophyceae</taxon>
        <taxon>Leptolyngbyales</taxon>
        <taxon>Leptolyngbyaceae</taxon>
        <taxon>Leptolyngbya group</taxon>
        <taxon>Leptolyngbya</taxon>
        <taxon>Leptolyngbya iicbica</taxon>
    </lineage>
</organism>
<sequence>MVKPKFVLLAVCVALSSVLWPQLAVTSAADAVLPPGENLVIEGIPPIPMSVVEQADRYTQYRTASLQSWHPTRREMLISTRFGDTSQTHRVSEPLGARYQLTFFEEGVSGVSYQPTVGDYFLFSKDIGGSEANQTFRYDVATGAVMLLTDGTSRNSGGVWSTAGDRIVYTSTRRNGADGDLYVMNPREPERDRLLAEVPGGGWFPTDWSPDDRQIVVIEYISINQANLWLFDAETGERTLLTPPVNEESVAYLDGIFSPDGQRLYTVSDRDSEFLHLGYIDLATLELTHLTDDIPWDVEAVDLSPDGSQIAVIMNENGASVLYVIDAATGARQTFDTIPAGRLRGLEWRHNGAELGFTLYSAQSTADVYSLNVSTGALERWTQSETAGLNLDTFVEPELIAWESFDGREITGFLYRPPADKFPGPRPVAMYIHGGPEGQFRPTYLGRLNYYINELGIAMVFPNVRGSTGYGKTFTKLDNGYLREDSVKDIGALLDWIAAEPGLDSDRILVSGASYGGYMSLAVATNYPDRIRASINVVGISNFVTFLENTEDYRRDLRRVEYGDERDPEMRQFLTDISPLTNADNIQQPMLIVHGANDPRVPVSEAEQLFDILAGQEVPVWYLVATDEGHGFAKKQNIDYQFYTNIMFMRQFLLDELVEGALN</sequence>
<accession>A0A4Q7EEI4</accession>
<evidence type="ECO:0000259" key="4">
    <source>
        <dbReference type="Pfam" id="PF00326"/>
    </source>
</evidence>
<dbReference type="SUPFAM" id="SSF82171">
    <property type="entry name" value="DPP6 N-terminal domain-like"/>
    <property type="match status" value="1"/>
</dbReference>
<keyword evidence="2" id="KW-0720">Serine protease</keyword>
<dbReference type="AlphaFoldDB" id="A0A4Q7EEI4"/>
<dbReference type="PANTHER" id="PTHR42776:SF27">
    <property type="entry name" value="DIPEPTIDYL PEPTIDASE FAMILY MEMBER 6"/>
    <property type="match status" value="1"/>
</dbReference>
<keyword evidence="1" id="KW-0378">Hydrolase</keyword>
<dbReference type="RefSeq" id="WP_130199288.1">
    <property type="nucleotide sequence ID" value="NZ_QVFV01000001.1"/>
</dbReference>
<dbReference type="GO" id="GO:0004252">
    <property type="term" value="F:serine-type endopeptidase activity"/>
    <property type="evidence" value="ECO:0007669"/>
    <property type="project" value="InterPro"/>
</dbReference>
<feature type="signal peptide" evidence="3">
    <location>
        <begin position="1"/>
        <end position="24"/>
    </location>
</feature>
<evidence type="ECO:0000313" key="6">
    <source>
        <dbReference type="Proteomes" id="UP000292459"/>
    </source>
</evidence>
<dbReference type="OrthoDB" id="108903at2"/>
<name>A0A4Q7EEI4_9CYAN</name>
<dbReference type="GO" id="GO:0006508">
    <property type="term" value="P:proteolysis"/>
    <property type="evidence" value="ECO:0007669"/>
    <property type="project" value="InterPro"/>
</dbReference>
<proteinExistence type="predicted"/>
<dbReference type="Pfam" id="PF00326">
    <property type="entry name" value="Peptidase_S9"/>
    <property type="match status" value="1"/>
</dbReference>
<feature type="chain" id="PRO_5020223253" evidence="3">
    <location>
        <begin position="25"/>
        <end position="663"/>
    </location>
</feature>
<comment type="caution">
    <text evidence="5">The sequence shown here is derived from an EMBL/GenBank/DDBJ whole genome shotgun (WGS) entry which is preliminary data.</text>
</comment>
<evidence type="ECO:0000313" key="5">
    <source>
        <dbReference type="EMBL" id="RZM81911.1"/>
    </source>
</evidence>
<dbReference type="PANTHER" id="PTHR42776">
    <property type="entry name" value="SERINE PEPTIDASE S9 FAMILY MEMBER"/>
    <property type="match status" value="1"/>
</dbReference>
<dbReference type="InterPro" id="IPR001375">
    <property type="entry name" value="Peptidase_S9_cat"/>
</dbReference>
<gene>
    <name evidence="5" type="ORF">DYY88_01155</name>
</gene>
<dbReference type="Gene3D" id="3.40.50.1820">
    <property type="entry name" value="alpha/beta hydrolase"/>
    <property type="match status" value="1"/>
</dbReference>
<keyword evidence="2" id="KW-0645">Protease</keyword>
<dbReference type="SUPFAM" id="SSF53474">
    <property type="entry name" value="alpha/beta-Hydrolases"/>
    <property type="match status" value="1"/>
</dbReference>
<evidence type="ECO:0000256" key="2">
    <source>
        <dbReference type="ARBA" id="ARBA00022825"/>
    </source>
</evidence>
<evidence type="ECO:0000256" key="1">
    <source>
        <dbReference type="ARBA" id="ARBA00022801"/>
    </source>
</evidence>
<dbReference type="Proteomes" id="UP000292459">
    <property type="component" value="Unassembled WGS sequence"/>
</dbReference>
<keyword evidence="3" id="KW-0732">Signal</keyword>
<keyword evidence="6" id="KW-1185">Reference proteome</keyword>
<dbReference type="InterPro" id="IPR011042">
    <property type="entry name" value="6-blade_b-propeller_TolB-like"/>
</dbReference>
<dbReference type="Gene3D" id="2.130.10.10">
    <property type="entry name" value="YVTN repeat-like/Quinoprotein amine dehydrogenase"/>
    <property type="match status" value="1"/>
</dbReference>
<dbReference type="Gene3D" id="2.120.10.30">
    <property type="entry name" value="TolB, C-terminal domain"/>
    <property type="match status" value="1"/>
</dbReference>
<evidence type="ECO:0000256" key="3">
    <source>
        <dbReference type="SAM" id="SignalP"/>
    </source>
</evidence>
<dbReference type="Pfam" id="PF07676">
    <property type="entry name" value="PD40"/>
    <property type="match status" value="1"/>
</dbReference>
<dbReference type="PRINTS" id="PR00862">
    <property type="entry name" value="PROLIGOPTASE"/>
</dbReference>
<dbReference type="InterPro" id="IPR015943">
    <property type="entry name" value="WD40/YVTN_repeat-like_dom_sf"/>
</dbReference>
<protein>
    <submittedName>
        <fullName evidence="5">S9 family peptidase</fullName>
    </submittedName>
</protein>
<dbReference type="InterPro" id="IPR002470">
    <property type="entry name" value="Peptidase_S9A"/>
</dbReference>
<feature type="domain" description="Peptidase S9 prolyl oligopeptidase catalytic" evidence="4">
    <location>
        <begin position="450"/>
        <end position="651"/>
    </location>
</feature>
<reference evidence="5 6" key="1">
    <citation type="submission" date="2018-11" db="EMBL/GenBank/DDBJ databases">
        <title>Whole genome sequencing of an environmental sample.</title>
        <authorList>
            <person name="Sarangi A.N."/>
            <person name="Singh D."/>
            <person name="Tripathy S."/>
        </authorList>
    </citation>
    <scope>NUCLEOTIDE SEQUENCE [LARGE SCALE GENOMIC DNA]</scope>
    <source>
        <strain evidence="5 6">Lakshadweep</strain>
    </source>
</reference>